<organism evidence="4">
    <name type="scientific">Nucleocytoviricota sp</name>
    <dbReference type="NCBI Taxonomy" id="2809609"/>
    <lineage>
        <taxon>Viruses</taxon>
        <taxon>Varidnaviria</taxon>
        <taxon>Bamfordvirae</taxon>
        <taxon>Nucleocytoviricota</taxon>
    </lineage>
</organism>
<dbReference type="EMBL" id="OP765507">
    <property type="protein sequence ID" value="UZT28899.1"/>
    <property type="molecule type" value="Genomic_DNA"/>
</dbReference>
<dbReference type="InterPro" id="IPR016187">
    <property type="entry name" value="CTDL_fold"/>
</dbReference>
<protein>
    <submittedName>
        <fullName evidence="4">Link (Hyaluronan-binding) domain containing protein</fullName>
    </submittedName>
</protein>
<keyword evidence="2" id="KW-1133">Transmembrane helix</keyword>
<accession>A0A9E8G4J1</accession>
<proteinExistence type="predicted"/>
<dbReference type="EMBL" id="OP765584">
    <property type="protein sequence ID" value="UZT29251.1"/>
    <property type="molecule type" value="Genomic_DNA"/>
</dbReference>
<feature type="transmembrane region" description="Helical" evidence="2">
    <location>
        <begin position="73"/>
        <end position="92"/>
    </location>
</feature>
<keyword evidence="2" id="KW-0472">Membrane</keyword>
<sequence>MDNTNNNFNLDEVKLNSLTNMPGNSVNFLNNLAINPIVLIILVIVIIFYFVLFSSLGGQNQDGEKSGNGFLEALLWGLFILLLLLNGASYFLNTNIFATIKNLFSNEPQLNISLQDNNIGGGGSVNPNAPESEQVFENPIQKEVYHIPGNEYTYEQAKAVCKAFDGDLANYEQIEDAYDKGANWCSYGWSADQLALFPTNMKIWKKLQKEGSNPNACGRPGINGGYIANQNVRFGANCFGNKPLITSQEKHLMETSSLVPKTQQEINFNNQVDFFRNKLKEILVAPFNRNSWNEGLL</sequence>
<dbReference type="GO" id="GO:0007155">
    <property type="term" value="P:cell adhesion"/>
    <property type="evidence" value="ECO:0007669"/>
    <property type="project" value="InterPro"/>
</dbReference>
<dbReference type="GO" id="GO:0005540">
    <property type="term" value="F:hyaluronic acid binding"/>
    <property type="evidence" value="ECO:0007669"/>
    <property type="project" value="InterPro"/>
</dbReference>
<dbReference type="PROSITE" id="PS50963">
    <property type="entry name" value="LINK_2"/>
    <property type="match status" value="1"/>
</dbReference>
<dbReference type="SMART" id="SM00445">
    <property type="entry name" value="LINK"/>
    <property type="match status" value="1"/>
</dbReference>
<evidence type="ECO:0000256" key="1">
    <source>
        <dbReference type="ARBA" id="ARBA00023157"/>
    </source>
</evidence>
<feature type="transmembrane region" description="Helical" evidence="2">
    <location>
        <begin position="32"/>
        <end position="52"/>
    </location>
</feature>
<name>A0A9E8G4J1_9VIRU</name>
<dbReference type="SUPFAM" id="SSF56436">
    <property type="entry name" value="C-type lectin-like"/>
    <property type="match status" value="1"/>
</dbReference>
<evidence type="ECO:0000256" key="2">
    <source>
        <dbReference type="SAM" id="Phobius"/>
    </source>
</evidence>
<dbReference type="Pfam" id="PF00193">
    <property type="entry name" value="Xlink"/>
    <property type="match status" value="1"/>
</dbReference>
<evidence type="ECO:0000313" key="5">
    <source>
        <dbReference type="EMBL" id="UZT29251.1"/>
    </source>
</evidence>
<keyword evidence="2" id="KW-0812">Transmembrane</keyword>
<dbReference type="Gene3D" id="3.10.100.10">
    <property type="entry name" value="Mannose-Binding Protein A, subunit A"/>
    <property type="match status" value="1"/>
</dbReference>
<keyword evidence="1" id="KW-1015">Disulfide bond</keyword>
<evidence type="ECO:0000259" key="3">
    <source>
        <dbReference type="PROSITE" id="PS50963"/>
    </source>
</evidence>
<feature type="domain" description="Link" evidence="3">
    <location>
        <begin position="134"/>
        <end position="240"/>
    </location>
</feature>
<dbReference type="InterPro" id="IPR000538">
    <property type="entry name" value="Link_dom"/>
</dbReference>
<dbReference type="InterPro" id="IPR016186">
    <property type="entry name" value="C-type_lectin-like/link_sf"/>
</dbReference>
<reference evidence="4" key="1">
    <citation type="submission" date="2022-10" db="EMBL/GenBank/DDBJ databases">
        <title>Genomics discovery of giant fungal viruses from subsurface oceanic crustal fluids.</title>
        <authorList>
            <person name="Bhattacharjee A.S."/>
            <person name="Schulz F."/>
            <person name="Woyke T."/>
            <person name="Orcutt B.N."/>
            <person name="Matinez Martinez J."/>
        </authorList>
    </citation>
    <scope>NUCLEOTIDE SEQUENCE</scope>
    <source>
        <strain evidence="4">VSAG1.JdFR</strain>
        <strain evidence="5">VSAG8.JdFR</strain>
    </source>
</reference>
<evidence type="ECO:0000313" key="4">
    <source>
        <dbReference type="EMBL" id="UZT28899.1"/>
    </source>
</evidence>